<dbReference type="SUPFAM" id="SSF56219">
    <property type="entry name" value="DNase I-like"/>
    <property type="match status" value="1"/>
</dbReference>
<accession>A0A8J6LFT9</accession>
<evidence type="ECO:0000256" key="4">
    <source>
        <dbReference type="ARBA" id="ARBA00023163"/>
    </source>
</evidence>
<evidence type="ECO:0000256" key="3">
    <source>
        <dbReference type="ARBA" id="ARBA00023015"/>
    </source>
</evidence>
<dbReference type="GO" id="GO:0003824">
    <property type="term" value="F:catalytic activity"/>
    <property type="evidence" value="ECO:0007669"/>
    <property type="project" value="InterPro"/>
</dbReference>
<dbReference type="SMART" id="SM00717">
    <property type="entry name" value="SANT"/>
    <property type="match status" value="1"/>
</dbReference>
<feature type="compositionally biased region" description="Basic and acidic residues" evidence="6">
    <location>
        <begin position="922"/>
        <end position="940"/>
    </location>
</feature>
<feature type="compositionally biased region" description="Basic residues" evidence="6">
    <location>
        <begin position="102"/>
        <end position="112"/>
    </location>
</feature>
<dbReference type="Gene3D" id="3.60.10.10">
    <property type="entry name" value="Endonuclease/exonuclease/phosphatase"/>
    <property type="match status" value="1"/>
</dbReference>
<evidence type="ECO:0000313" key="9">
    <source>
        <dbReference type="Proteomes" id="UP000719412"/>
    </source>
</evidence>
<feature type="region of interest" description="Disordered" evidence="6">
    <location>
        <begin position="102"/>
        <end position="133"/>
    </location>
</feature>
<evidence type="ECO:0000256" key="1">
    <source>
        <dbReference type="ARBA" id="ARBA00011764"/>
    </source>
</evidence>
<dbReference type="Pfam" id="PF25597">
    <property type="entry name" value="SH3_retrovirus"/>
    <property type="match status" value="1"/>
</dbReference>
<feature type="region of interest" description="Disordered" evidence="6">
    <location>
        <begin position="911"/>
        <end position="964"/>
    </location>
</feature>
<sequence length="1203" mass="138028">MFIMKRLLKLKFTSGELQDHFVQVETYKLDDSYKACFLLLTMPDRYKTVITALGTMTTELTFDFVKSRLLDAEMKFNESSRSHKRPDNFSFTAKKVRTPRNRNNHRFTKTPRLKPEGKEELNTGTRETREKTKQSILNHKRGIGNLFHNHQSTYSGATDHLVSEQTRNVMCNIEKLNAEIEIKIANGERVTAREKGQIRAYVGVDRETPGYIVMEETKRDGIRIEAGKRAIRFEERLIERGECRILQEWLKEKRKEIGKGVWKEREAYFERNGYAGAEIERMREGGRAMTYELVQRDRDVQVQERRTRIRESRYNGKYEKIITEELPKYLGRESRKERVIIARFRCGNEERENKYWNEDRIRVCRIIERERDESREEMLNEDGRGIEWMKNVEWRRRTILPVKSSVFKATTSESLWNKRLGDVNNRSLKAMNLPCSEEVCSICKEGKAKRLPFKDVQLPISRRKGELFAHRFIKSRREAWAYKLPTSKDKLDPRATECRMVGYGKNGYRLWDPVTDTILTSRDVQFDETDFVYKSMKNDSPEWNERFHAFAENSEPTVLFIDQKMYSILSIKNGNDNVRIEDNCLEEELATTPILSEMLRRYGDRFEEHGPPTPYSEHHFHTGTHAEVRDVIKQLKNNTKDIFGFSTSLVKTVQNCLISPITKLFNCAVKQGLFPDQLKKAAVAPIFKKGDAEDNMETKRRNFTQREKETLLSVVAKYKHIVEDKCTKAFMVQKKNSVWEEIATNFNACAETGSRSSKQLRVLYENIKRETKKTVAEQHHEQYEAKLLEREAKHAASSDKRELFKTGGGGADLVLSAEQEILLASIRDHVQPLENEFDCAADYFSNFTGLNNEGKSEAEANRGGNPNKRVTDRLCQQIGKLSRIIGGTYHLRKDLKSVAESLVSLAAQLQTCNTRSNPPPQAKEEDFSKEVERPRERLGMAEEDEREAPTESHSTSRSTGGAEARELHRLKEELDRAVSLGNLGESPWKEWPEEALLKTRVRGENRGRVLDSNSATVTVDVANKEGGRIWKACAANPKLREMKRKSNKSLNAFTFPLVGKSGWYLDDQHNTAVRVIGKKIGVLRQDKGPVWVSVGMAACTVYSCCASSNALLQDFERFHGGLKASIVRVKDKRGTALADLIVELGMVIMNQGDAPTFLRGTSSSVIDVIFVSASLGICRWIVSDSECGSDHLPISFVLKEATS</sequence>
<evidence type="ECO:0000259" key="7">
    <source>
        <dbReference type="SMART" id="SM00717"/>
    </source>
</evidence>
<dbReference type="Proteomes" id="UP000719412">
    <property type="component" value="Unassembled WGS sequence"/>
</dbReference>
<name>A0A8J6LFT9_TENMO</name>
<feature type="domain" description="Myb-like" evidence="7">
    <location>
        <begin position="699"/>
        <end position="770"/>
    </location>
</feature>
<dbReference type="InterPro" id="IPR005135">
    <property type="entry name" value="Endo/exonuclease/phosphatase"/>
</dbReference>
<evidence type="ECO:0000313" key="8">
    <source>
        <dbReference type="EMBL" id="KAH0811266.1"/>
    </source>
</evidence>
<dbReference type="EMBL" id="JABDTM020026929">
    <property type="protein sequence ID" value="KAH0811266.1"/>
    <property type="molecule type" value="Genomic_DNA"/>
</dbReference>
<evidence type="ECO:0000256" key="5">
    <source>
        <dbReference type="ARBA" id="ARBA00025466"/>
    </source>
</evidence>
<keyword evidence="3" id="KW-0805">Transcription regulation</keyword>
<dbReference type="InterPro" id="IPR036691">
    <property type="entry name" value="Endo/exonu/phosph_ase_sf"/>
</dbReference>
<dbReference type="AlphaFoldDB" id="A0A8J6LFT9"/>
<feature type="compositionally biased region" description="Basic and acidic residues" evidence="6">
    <location>
        <begin position="113"/>
        <end position="133"/>
    </location>
</feature>
<dbReference type="InterPro" id="IPR001005">
    <property type="entry name" value="SANT/Myb"/>
</dbReference>
<dbReference type="PANTHER" id="PTHR21411">
    <property type="entry name" value="APONTIC"/>
    <property type="match status" value="1"/>
</dbReference>
<keyword evidence="4" id="KW-0804">Transcription</keyword>
<dbReference type="InterPro" id="IPR028002">
    <property type="entry name" value="Myb_DNA-bind_5"/>
</dbReference>
<organism evidence="8 9">
    <name type="scientific">Tenebrio molitor</name>
    <name type="common">Yellow mealworm beetle</name>
    <dbReference type="NCBI Taxonomy" id="7067"/>
    <lineage>
        <taxon>Eukaryota</taxon>
        <taxon>Metazoa</taxon>
        <taxon>Ecdysozoa</taxon>
        <taxon>Arthropoda</taxon>
        <taxon>Hexapoda</taxon>
        <taxon>Insecta</taxon>
        <taxon>Pterygota</taxon>
        <taxon>Neoptera</taxon>
        <taxon>Endopterygota</taxon>
        <taxon>Coleoptera</taxon>
        <taxon>Polyphaga</taxon>
        <taxon>Cucujiformia</taxon>
        <taxon>Tenebrionidae</taxon>
        <taxon>Tenebrio</taxon>
    </lineage>
</organism>
<comment type="subunit">
    <text evidence="1">Self-associates forming complexes of several hundred monomers.</text>
</comment>
<dbReference type="InterPro" id="IPR057670">
    <property type="entry name" value="SH3_retrovirus"/>
</dbReference>
<evidence type="ECO:0000256" key="2">
    <source>
        <dbReference type="ARBA" id="ARBA00016807"/>
    </source>
</evidence>
<dbReference type="Pfam" id="PF13873">
    <property type="entry name" value="Myb_DNA-bind_5"/>
    <property type="match status" value="1"/>
</dbReference>
<gene>
    <name evidence="8" type="ORF">GEV33_011525</name>
</gene>
<evidence type="ECO:0000256" key="6">
    <source>
        <dbReference type="SAM" id="MobiDB-lite"/>
    </source>
</evidence>
<comment type="caution">
    <text evidence="8">The sequence shown here is derived from an EMBL/GenBank/DDBJ whole genome shotgun (WGS) entry which is preliminary data.</text>
</comment>
<keyword evidence="9" id="KW-1185">Reference proteome</keyword>
<comment type="function">
    <text evidence="5">Involved in transvection phenomena (= synapsis-dependent gene expression), where the synaptic pairing of chromosomes carrying genes with which zeste interacts influences the expression of these genes. Zeste binds to DNA and stimulates transcription from a nearby promoter.</text>
</comment>
<dbReference type="PANTHER" id="PTHR21411:SF0">
    <property type="entry name" value="REGULATORY PROTEIN ZESTE"/>
    <property type="match status" value="1"/>
</dbReference>
<reference evidence="8" key="1">
    <citation type="journal article" date="2020" name="J Insects Food Feed">
        <title>The yellow mealworm (Tenebrio molitor) genome: a resource for the emerging insects as food and feed industry.</title>
        <authorList>
            <person name="Eriksson T."/>
            <person name="Andere A."/>
            <person name="Kelstrup H."/>
            <person name="Emery V."/>
            <person name="Picard C."/>
        </authorList>
    </citation>
    <scope>NUCLEOTIDE SEQUENCE</scope>
    <source>
        <strain evidence="8">Stoneville</strain>
        <tissue evidence="8">Whole head</tissue>
    </source>
</reference>
<protein>
    <recommendedName>
        <fullName evidence="2">Regulatory protein zeste</fullName>
    </recommendedName>
</protein>
<proteinExistence type="predicted"/>
<reference evidence="8" key="2">
    <citation type="submission" date="2021-08" db="EMBL/GenBank/DDBJ databases">
        <authorList>
            <person name="Eriksson T."/>
        </authorList>
    </citation>
    <scope>NUCLEOTIDE SEQUENCE</scope>
    <source>
        <strain evidence="8">Stoneville</strain>
        <tissue evidence="8">Whole head</tissue>
    </source>
</reference>
<dbReference type="Pfam" id="PF14529">
    <property type="entry name" value="Exo_endo_phos_2"/>
    <property type="match status" value="1"/>
</dbReference>